<reference evidence="3 5" key="1">
    <citation type="journal article" date="2014" name="Nat. Genet.">
        <title>Genome and transcriptome of the porcine whipworm Trichuris suis.</title>
        <authorList>
            <person name="Jex A.R."/>
            <person name="Nejsum P."/>
            <person name="Schwarz E.M."/>
            <person name="Hu L."/>
            <person name="Young N.D."/>
            <person name="Hall R.S."/>
            <person name="Korhonen P.K."/>
            <person name="Liao S."/>
            <person name="Thamsborg S."/>
            <person name="Xia J."/>
            <person name="Xu P."/>
            <person name="Wang S."/>
            <person name="Scheerlinck J.P."/>
            <person name="Hofmann A."/>
            <person name="Sternberg P.W."/>
            <person name="Wang J."/>
            <person name="Gasser R.B."/>
        </authorList>
    </citation>
    <scope>NUCLEOTIDE SEQUENCE [LARGE SCALE GENOMIC DNA]</scope>
    <source>
        <strain evidence="4">DCEP-RM93F</strain>
        <strain evidence="3">DCEP-RM93M</strain>
    </source>
</reference>
<evidence type="ECO:0000313" key="3">
    <source>
        <dbReference type="EMBL" id="KFD49142.1"/>
    </source>
</evidence>
<gene>
    <name evidence="3" type="ORF">M513_09966</name>
    <name evidence="4" type="ORF">M514_09966</name>
</gene>
<accession>A0A085LVZ6</accession>
<evidence type="ECO:0000313" key="5">
    <source>
        <dbReference type="Proteomes" id="UP000030764"/>
    </source>
</evidence>
<dbReference type="Proteomes" id="UP000030764">
    <property type="component" value="Unassembled WGS sequence"/>
</dbReference>
<feature type="compositionally biased region" description="Basic and acidic residues" evidence="1">
    <location>
        <begin position="43"/>
        <end position="57"/>
    </location>
</feature>
<keyword evidence="2" id="KW-0812">Transmembrane</keyword>
<organism evidence="3 5">
    <name type="scientific">Trichuris suis</name>
    <name type="common">pig whipworm</name>
    <dbReference type="NCBI Taxonomy" id="68888"/>
    <lineage>
        <taxon>Eukaryota</taxon>
        <taxon>Metazoa</taxon>
        <taxon>Ecdysozoa</taxon>
        <taxon>Nematoda</taxon>
        <taxon>Enoplea</taxon>
        <taxon>Dorylaimia</taxon>
        <taxon>Trichinellida</taxon>
        <taxon>Trichuridae</taxon>
        <taxon>Trichuris</taxon>
    </lineage>
</organism>
<dbReference type="EMBL" id="KL363277">
    <property type="protein sequence ID" value="KFD49142.1"/>
    <property type="molecule type" value="Genomic_DNA"/>
</dbReference>
<keyword evidence="5" id="KW-1185">Reference proteome</keyword>
<dbReference type="AlphaFoldDB" id="A0A085LVZ6"/>
<proteinExistence type="predicted"/>
<dbReference type="Proteomes" id="UP000030758">
    <property type="component" value="Unassembled WGS sequence"/>
</dbReference>
<protein>
    <submittedName>
        <fullName evidence="3">Uncharacterized protein</fullName>
    </submittedName>
</protein>
<keyword evidence="2" id="KW-1133">Transmembrane helix</keyword>
<evidence type="ECO:0000256" key="1">
    <source>
        <dbReference type="SAM" id="MobiDB-lite"/>
    </source>
</evidence>
<sequence length="90" mass="10318">MLNISCSSSINDFVTTYPCCIACISLLQALRRCREKNKRNGPIRKESRAYEEESRKEPSEKTVENYYAITRHGEHVGPKKRILAAPSLEM</sequence>
<evidence type="ECO:0000256" key="2">
    <source>
        <dbReference type="SAM" id="Phobius"/>
    </source>
</evidence>
<evidence type="ECO:0000313" key="4">
    <source>
        <dbReference type="EMBL" id="KFD62187.1"/>
    </source>
</evidence>
<dbReference type="EMBL" id="KL367601">
    <property type="protein sequence ID" value="KFD62187.1"/>
    <property type="molecule type" value="Genomic_DNA"/>
</dbReference>
<keyword evidence="2" id="KW-0472">Membrane</keyword>
<name>A0A085LVZ6_9BILA</name>
<feature type="region of interest" description="Disordered" evidence="1">
    <location>
        <begin position="37"/>
        <end position="57"/>
    </location>
</feature>
<feature type="transmembrane region" description="Helical" evidence="2">
    <location>
        <begin position="12"/>
        <end position="30"/>
    </location>
</feature>